<dbReference type="GO" id="GO:0006412">
    <property type="term" value="P:translation"/>
    <property type="evidence" value="ECO:0007669"/>
    <property type="project" value="UniProtKB-UniRule"/>
</dbReference>
<evidence type="ECO:0000313" key="8">
    <source>
        <dbReference type="Proteomes" id="UP000242850"/>
    </source>
</evidence>
<organism evidence="7 8">
    <name type="scientific">Caloramator fervidus</name>
    <dbReference type="NCBI Taxonomy" id="29344"/>
    <lineage>
        <taxon>Bacteria</taxon>
        <taxon>Bacillati</taxon>
        <taxon>Bacillota</taxon>
        <taxon>Clostridia</taxon>
        <taxon>Eubacteriales</taxon>
        <taxon>Clostridiaceae</taxon>
        <taxon>Caloramator</taxon>
    </lineage>
</organism>
<dbReference type="GO" id="GO:0006450">
    <property type="term" value="P:regulation of translational fidelity"/>
    <property type="evidence" value="ECO:0007669"/>
    <property type="project" value="InterPro"/>
</dbReference>
<dbReference type="HAMAP" id="MF_00122">
    <property type="entry name" value="GatC"/>
    <property type="match status" value="1"/>
</dbReference>
<keyword evidence="8" id="KW-1185">Reference proteome</keyword>
<dbReference type="Proteomes" id="UP000242850">
    <property type="component" value="Unassembled WGS sequence"/>
</dbReference>
<dbReference type="Gene3D" id="1.10.20.60">
    <property type="entry name" value="Glu-tRNAGln amidotransferase C subunit, N-terminal domain"/>
    <property type="match status" value="1"/>
</dbReference>
<keyword evidence="6" id="KW-0067">ATP-binding</keyword>
<protein>
    <recommendedName>
        <fullName evidence="6">Aspartyl/glutamyl-tRNA(Asn/Gln) amidotransferase subunit C</fullName>
        <shortName evidence="6">Asp/Glu-ADT subunit C</shortName>
        <ecNumber evidence="6">6.3.5.-</ecNumber>
    </recommendedName>
</protein>
<keyword evidence="6" id="KW-0547">Nucleotide-binding</keyword>
<dbReference type="GO" id="GO:0016740">
    <property type="term" value="F:transferase activity"/>
    <property type="evidence" value="ECO:0007669"/>
    <property type="project" value="UniProtKB-KW"/>
</dbReference>
<dbReference type="GO" id="GO:0050566">
    <property type="term" value="F:asparaginyl-tRNA synthase (glutamine-hydrolyzing) activity"/>
    <property type="evidence" value="ECO:0007669"/>
    <property type="project" value="RHEA"/>
</dbReference>
<dbReference type="GO" id="GO:0070681">
    <property type="term" value="P:glutaminyl-tRNAGln biosynthesis via transamidation"/>
    <property type="evidence" value="ECO:0007669"/>
    <property type="project" value="TreeGrafter"/>
</dbReference>
<comment type="function">
    <text evidence="3 6">Allows the formation of correctly charged Asn-tRNA(Asn) or Gln-tRNA(Gln) through the transamidation of misacylated Asp-tRNA(Asn) or Glu-tRNA(Gln) in organisms which lack either or both of asparaginyl-tRNA or glutaminyl-tRNA synthetases. The reaction takes place in the presence of glutamine and ATP through an activated phospho-Asp-tRNA(Asn) or phospho-Glu-tRNA(Gln).</text>
</comment>
<dbReference type="GO" id="GO:0005524">
    <property type="term" value="F:ATP binding"/>
    <property type="evidence" value="ECO:0007669"/>
    <property type="project" value="UniProtKB-KW"/>
</dbReference>
<keyword evidence="6" id="KW-0648">Protein biosynthesis</keyword>
<evidence type="ECO:0000313" key="7">
    <source>
        <dbReference type="EMBL" id="SEF84031.1"/>
    </source>
</evidence>
<comment type="similarity">
    <text evidence="1 6">Belongs to the GatC family.</text>
</comment>
<reference evidence="8" key="1">
    <citation type="submission" date="2016-10" db="EMBL/GenBank/DDBJ databases">
        <authorList>
            <person name="Varghese N."/>
            <person name="Submissions S."/>
        </authorList>
    </citation>
    <scope>NUCLEOTIDE SEQUENCE [LARGE SCALE GENOMIC DNA]</scope>
    <source>
        <strain evidence="8">DSM 5463</strain>
    </source>
</reference>
<comment type="subunit">
    <text evidence="2 6">Heterotrimer of A, B and C subunits.</text>
</comment>
<evidence type="ECO:0000256" key="5">
    <source>
        <dbReference type="ARBA" id="ARBA00047913"/>
    </source>
</evidence>
<comment type="catalytic activity">
    <reaction evidence="5 6">
        <text>L-glutamyl-tRNA(Gln) + L-glutamine + ATP + H2O = L-glutaminyl-tRNA(Gln) + L-glutamate + ADP + phosphate + H(+)</text>
        <dbReference type="Rhea" id="RHEA:17521"/>
        <dbReference type="Rhea" id="RHEA-COMP:9681"/>
        <dbReference type="Rhea" id="RHEA-COMP:9684"/>
        <dbReference type="ChEBI" id="CHEBI:15377"/>
        <dbReference type="ChEBI" id="CHEBI:15378"/>
        <dbReference type="ChEBI" id="CHEBI:29985"/>
        <dbReference type="ChEBI" id="CHEBI:30616"/>
        <dbReference type="ChEBI" id="CHEBI:43474"/>
        <dbReference type="ChEBI" id="CHEBI:58359"/>
        <dbReference type="ChEBI" id="CHEBI:78520"/>
        <dbReference type="ChEBI" id="CHEBI:78521"/>
        <dbReference type="ChEBI" id="CHEBI:456216"/>
    </reaction>
</comment>
<dbReference type="PANTHER" id="PTHR15004">
    <property type="entry name" value="GLUTAMYL-TRNA(GLN) AMIDOTRANSFERASE SUBUNIT C, MITOCHONDRIAL"/>
    <property type="match status" value="1"/>
</dbReference>
<dbReference type="InterPro" id="IPR003837">
    <property type="entry name" value="GatC"/>
</dbReference>
<dbReference type="GO" id="GO:0050567">
    <property type="term" value="F:glutaminyl-tRNA synthase (glutamine-hydrolyzing) activity"/>
    <property type="evidence" value="ECO:0007669"/>
    <property type="project" value="UniProtKB-UniRule"/>
</dbReference>
<evidence type="ECO:0000256" key="2">
    <source>
        <dbReference type="ARBA" id="ARBA00011123"/>
    </source>
</evidence>
<dbReference type="NCBIfam" id="TIGR00135">
    <property type="entry name" value="gatC"/>
    <property type="match status" value="1"/>
</dbReference>
<comment type="catalytic activity">
    <reaction evidence="4 6">
        <text>L-aspartyl-tRNA(Asn) + L-glutamine + ATP + H2O = L-asparaginyl-tRNA(Asn) + L-glutamate + ADP + phosphate + 2 H(+)</text>
        <dbReference type="Rhea" id="RHEA:14513"/>
        <dbReference type="Rhea" id="RHEA-COMP:9674"/>
        <dbReference type="Rhea" id="RHEA-COMP:9677"/>
        <dbReference type="ChEBI" id="CHEBI:15377"/>
        <dbReference type="ChEBI" id="CHEBI:15378"/>
        <dbReference type="ChEBI" id="CHEBI:29985"/>
        <dbReference type="ChEBI" id="CHEBI:30616"/>
        <dbReference type="ChEBI" id="CHEBI:43474"/>
        <dbReference type="ChEBI" id="CHEBI:58359"/>
        <dbReference type="ChEBI" id="CHEBI:78515"/>
        <dbReference type="ChEBI" id="CHEBI:78516"/>
        <dbReference type="ChEBI" id="CHEBI:456216"/>
    </reaction>
</comment>
<name>A0A1H5VB73_9CLOT</name>
<evidence type="ECO:0000256" key="4">
    <source>
        <dbReference type="ARBA" id="ARBA00047380"/>
    </source>
</evidence>
<evidence type="ECO:0000256" key="1">
    <source>
        <dbReference type="ARBA" id="ARBA00010757"/>
    </source>
</evidence>
<sequence>MIVDKNTVDYVAKLARLEFSDEEKEKFVEDFNKILEFVEKLNEVNTDDVEISISAYPMYNALREDEVKTSLDVEKVLLNAPDKENNFFRVPKVVD</sequence>
<proteinExistence type="inferred from homology"/>
<evidence type="ECO:0000256" key="6">
    <source>
        <dbReference type="HAMAP-Rule" id="MF_00122"/>
    </source>
</evidence>
<evidence type="ECO:0000256" key="3">
    <source>
        <dbReference type="ARBA" id="ARBA00024799"/>
    </source>
</evidence>
<keyword evidence="7" id="KW-0808">Transferase</keyword>
<dbReference type="Pfam" id="PF02686">
    <property type="entry name" value="GatC"/>
    <property type="match status" value="1"/>
</dbReference>
<accession>A0A1H5VB73</accession>
<dbReference type="OrthoDB" id="9813938at2"/>
<keyword evidence="6" id="KW-0436">Ligase</keyword>
<dbReference type="PANTHER" id="PTHR15004:SF0">
    <property type="entry name" value="GLUTAMYL-TRNA(GLN) AMIDOTRANSFERASE SUBUNIT C, MITOCHONDRIAL"/>
    <property type="match status" value="1"/>
</dbReference>
<dbReference type="InterPro" id="IPR036113">
    <property type="entry name" value="Asp/Glu-ADT_sf_sub_c"/>
</dbReference>
<dbReference type="SUPFAM" id="SSF141000">
    <property type="entry name" value="Glu-tRNAGln amidotransferase C subunit"/>
    <property type="match status" value="1"/>
</dbReference>
<gene>
    <name evidence="6" type="primary">gatC</name>
    <name evidence="7" type="ORF">SAMN05660865_01138</name>
</gene>
<dbReference type="RefSeq" id="WP_103896106.1">
    <property type="nucleotide sequence ID" value="NZ_FNUK01000013.1"/>
</dbReference>
<dbReference type="EC" id="6.3.5.-" evidence="6"/>
<dbReference type="EMBL" id="FNUK01000013">
    <property type="protein sequence ID" value="SEF84031.1"/>
    <property type="molecule type" value="Genomic_DNA"/>
</dbReference>
<dbReference type="AlphaFoldDB" id="A0A1H5VB73"/>